<dbReference type="GO" id="GO:0000981">
    <property type="term" value="F:DNA-binding transcription factor activity, RNA polymerase II-specific"/>
    <property type="evidence" value="ECO:0007669"/>
    <property type="project" value="InterPro"/>
</dbReference>
<protein>
    <submittedName>
        <fullName evidence="9">Homeoprotein</fullName>
    </submittedName>
</protein>
<evidence type="ECO:0000313" key="10">
    <source>
        <dbReference type="Proteomes" id="UP000887229"/>
    </source>
</evidence>
<feature type="DNA-binding region" description="Homeobox" evidence="5">
    <location>
        <begin position="74"/>
        <end position="133"/>
    </location>
</feature>
<dbReference type="SMART" id="SM00389">
    <property type="entry name" value="HOX"/>
    <property type="match status" value="1"/>
</dbReference>
<dbReference type="PANTHER" id="PTHR24324">
    <property type="entry name" value="HOMEOBOX PROTEIN HHEX"/>
    <property type="match status" value="1"/>
</dbReference>
<feature type="region of interest" description="Disordered" evidence="7">
    <location>
        <begin position="514"/>
        <end position="538"/>
    </location>
</feature>
<dbReference type="CDD" id="cd00086">
    <property type="entry name" value="homeodomain"/>
    <property type="match status" value="1"/>
</dbReference>
<proteinExistence type="predicted"/>
<dbReference type="GO" id="GO:0030154">
    <property type="term" value="P:cell differentiation"/>
    <property type="evidence" value="ECO:0007669"/>
    <property type="project" value="TreeGrafter"/>
</dbReference>
<keyword evidence="2 5" id="KW-0238">DNA-binding</keyword>
<dbReference type="AlphaFoldDB" id="A0A9P7ZI53"/>
<accession>A0A9P7ZI53</accession>
<keyword evidence="10" id="KW-1185">Reference proteome</keyword>
<dbReference type="PANTHER" id="PTHR24324:SF5">
    <property type="entry name" value="HEMATOPOIETICALLY-EXPRESSED HOMEOBOX PROTEIN HHEX"/>
    <property type="match status" value="1"/>
</dbReference>
<evidence type="ECO:0000256" key="2">
    <source>
        <dbReference type="ARBA" id="ARBA00023125"/>
    </source>
</evidence>
<dbReference type="InterPro" id="IPR057939">
    <property type="entry name" value="TRF2_HOY1_PH"/>
</dbReference>
<evidence type="ECO:0000313" key="9">
    <source>
        <dbReference type="EMBL" id="KAG9252171.1"/>
    </source>
</evidence>
<dbReference type="InterPro" id="IPR051000">
    <property type="entry name" value="Homeobox_DNA-bind_prot"/>
</dbReference>
<keyword evidence="4 5" id="KW-0539">Nucleus</keyword>
<keyword evidence="3 5" id="KW-0371">Homeobox</keyword>
<name>A0A9P7ZI53_9HYPO</name>
<dbReference type="InterPro" id="IPR017970">
    <property type="entry name" value="Homeobox_CS"/>
</dbReference>
<dbReference type="PROSITE" id="PS00027">
    <property type="entry name" value="HOMEOBOX_1"/>
    <property type="match status" value="1"/>
</dbReference>
<dbReference type="InterPro" id="IPR009057">
    <property type="entry name" value="Homeodomain-like_sf"/>
</dbReference>
<reference evidence="9" key="1">
    <citation type="journal article" date="2021" name="IMA Fungus">
        <title>Genomic characterization of three marine fungi, including Emericellopsis atlantica sp. nov. with signatures of a generalist lifestyle and marine biomass degradation.</title>
        <authorList>
            <person name="Hagestad O.C."/>
            <person name="Hou L."/>
            <person name="Andersen J.H."/>
            <person name="Hansen E.H."/>
            <person name="Altermark B."/>
            <person name="Li C."/>
            <person name="Kuhnert E."/>
            <person name="Cox R.J."/>
            <person name="Crous P.W."/>
            <person name="Spatafora J.W."/>
            <person name="Lail K."/>
            <person name="Amirebrahimi M."/>
            <person name="Lipzen A."/>
            <person name="Pangilinan J."/>
            <person name="Andreopoulos W."/>
            <person name="Hayes R.D."/>
            <person name="Ng V."/>
            <person name="Grigoriev I.V."/>
            <person name="Jackson S.A."/>
            <person name="Sutton T.D.S."/>
            <person name="Dobson A.D.W."/>
            <person name="Rama T."/>
        </authorList>
    </citation>
    <scope>NUCLEOTIDE SEQUENCE</scope>
    <source>
        <strain evidence="9">TS7</strain>
    </source>
</reference>
<feature type="compositionally biased region" description="Low complexity" evidence="7">
    <location>
        <begin position="28"/>
        <end position="61"/>
    </location>
</feature>
<dbReference type="Pfam" id="PF00046">
    <property type="entry name" value="Homeodomain"/>
    <property type="match status" value="1"/>
</dbReference>
<comment type="caution">
    <text evidence="9">The sequence shown here is derived from an EMBL/GenBank/DDBJ whole genome shotgun (WGS) entry which is preliminary data.</text>
</comment>
<dbReference type="Gene3D" id="1.10.10.60">
    <property type="entry name" value="Homeodomain-like"/>
    <property type="match status" value="1"/>
</dbReference>
<dbReference type="OrthoDB" id="6159439at2759"/>
<dbReference type="SUPFAM" id="SSF46689">
    <property type="entry name" value="Homeodomain-like"/>
    <property type="match status" value="1"/>
</dbReference>
<evidence type="ECO:0000256" key="5">
    <source>
        <dbReference type="PROSITE-ProRule" id="PRU00108"/>
    </source>
</evidence>
<evidence type="ECO:0000256" key="7">
    <source>
        <dbReference type="SAM" id="MobiDB-lite"/>
    </source>
</evidence>
<dbReference type="GO" id="GO:0005634">
    <property type="term" value="C:nucleus"/>
    <property type="evidence" value="ECO:0007669"/>
    <property type="project" value="UniProtKB-SubCell"/>
</dbReference>
<gene>
    <name evidence="9" type="ORF">F5Z01DRAFT_234203</name>
</gene>
<evidence type="ECO:0000256" key="1">
    <source>
        <dbReference type="ARBA" id="ARBA00004123"/>
    </source>
</evidence>
<feature type="region of interest" description="Disordered" evidence="7">
    <location>
        <begin position="1"/>
        <end position="83"/>
    </location>
</feature>
<dbReference type="GeneID" id="70289245"/>
<feature type="domain" description="Homeobox" evidence="8">
    <location>
        <begin position="72"/>
        <end position="132"/>
    </location>
</feature>
<dbReference type="PROSITE" id="PS50071">
    <property type="entry name" value="HOMEOBOX_2"/>
    <property type="match status" value="1"/>
</dbReference>
<evidence type="ECO:0000256" key="3">
    <source>
        <dbReference type="ARBA" id="ARBA00023155"/>
    </source>
</evidence>
<comment type="subcellular location">
    <subcellularLocation>
        <location evidence="1 5 6">Nucleus</location>
    </subcellularLocation>
</comment>
<dbReference type="Proteomes" id="UP000887229">
    <property type="component" value="Unassembled WGS sequence"/>
</dbReference>
<dbReference type="InterPro" id="IPR001356">
    <property type="entry name" value="HD"/>
</dbReference>
<feature type="compositionally biased region" description="Polar residues" evidence="7">
    <location>
        <begin position="524"/>
        <end position="533"/>
    </location>
</feature>
<evidence type="ECO:0000256" key="4">
    <source>
        <dbReference type="ARBA" id="ARBA00023242"/>
    </source>
</evidence>
<dbReference type="RefSeq" id="XP_046116095.1">
    <property type="nucleotide sequence ID" value="XM_046258342.1"/>
</dbReference>
<sequence>MATEMEPSMGLSHVESISTPGSHTDFDANTNAPTPTSAAPSKQTPSPSTSNGGNTSASASRRAPRKSTLTQQQKNQKRQRATQDQLATLEIEFNKNPTPTALVRDRIAEEINMTERSVQIWFQNRRAKIKNLAKKSLETGEDIDAIPESMRAYLAMQAMESGKGLGGNYFGRTGLSPFGHGGMLIGDPNAKVLINHLTCRSLSVGEWTRVGQNAMDLVVFYSPDKGTITYYINNEQAGYKIEYPFAYVKNIYLENNETDPSKMGGIVIELTRPPHFFMDCSNGAGFSQVGDFTQDQQASHCLMHHLGGNPKVLSGQLAKLVSLETFMNRHNPHQMAIGHAFQDPHAISISAPVSPQARPSSQPNFNHPPPVNMFPEQWGMHQMHSGMRPPQGHKRQRSRSVPGPVDFAMFQNQPMPSFYIQPPGDMGPPQHNPNIYAPVPHQPTHVNTNLRIDTQAGFGLDMRQYPMSATTASPSEFPQSPGFFPPPHQDAGVMPPPTNYAGPSYNQGFLSPMPGADGHAPGPTSMQYHSPSEPSIVEQSPPMGMVGRPGSADVYAGNDGSCAVSEDGHSLHDMYSKHALNLPMQSQSPAYGQPQQTELDMDQLVSFDPVDPASLSPEPSASH</sequence>
<evidence type="ECO:0000259" key="8">
    <source>
        <dbReference type="PROSITE" id="PS50071"/>
    </source>
</evidence>
<dbReference type="Pfam" id="PF24818">
    <property type="entry name" value="PH_TRF2_HOY1"/>
    <property type="match status" value="1"/>
</dbReference>
<evidence type="ECO:0000256" key="6">
    <source>
        <dbReference type="RuleBase" id="RU000682"/>
    </source>
</evidence>
<feature type="region of interest" description="Disordered" evidence="7">
    <location>
        <begin position="581"/>
        <end position="623"/>
    </location>
</feature>
<organism evidence="9 10">
    <name type="scientific">Emericellopsis atlantica</name>
    <dbReference type="NCBI Taxonomy" id="2614577"/>
    <lineage>
        <taxon>Eukaryota</taxon>
        <taxon>Fungi</taxon>
        <taxon>Dikarya</taxon>
        <taxon>Ascomycota</taxon>
        <taxon>Pezizomycotina</taxon>
        <taxon>Sordariomycetes</taxon>
        <taxon>Hypocreomycetidae</taxon>
        <taxon>Hypocreales</taxon>
        <taxon>Bionectriaceae</taxon>
        <taxon>Emericellopsis</taxon>
    </lineage>
</organism>
<dbReference type="EMBL" id="MU251263">
    <property type="protein sequence ID" value="KAG9252171.1"/>
    <property type="molecule type" value="Genomic_DNA"/>
</dbReference>
<feature type="compositionally biased region" description="Polar residues" evidence="7">
    <location>
        <begin position="583"/>
        <end position="598"/>
    </location>
</feature>
<feature type="region of interest" description="Disordered" evidence="7">
    <location>
        <begin position="383"/>
        <end position="402"/>
    </location>
</feature>
<dbReference type="GO" id="GO:0000978">
    <property type="term" value="F:RNA polymerase II cis-regulatory region sequence-specific DNA binding"/>
    <property type="evidence" value="ECO:0007669"/>
    <property type="project" value="TreeGrafter"/>
</dbReference>